<protein>
    <submittedName>
        <fullName evidence="6">TetR family transcriptional regulator</fullName>
    </submittedName>
</protein>
<reference evidence="6 8" key="1">
    <citation type="submission" date="2019-12" db="EMBL/GenBank/DDBJ databases">
        <title>Genomic-based taxomic classification of the family Erythrobacteraceae.</title>
        <authorList>
            <person name="Xu L."/>
        </authorList>
    </citation>
    <scope>NUCLEOTIDE SEQUENCE [LARGE SCALE GENOMIC DNA]</scope>
    <source>
        <strain evidence="6 8">JCM 16677</strain>
    </source>
</reference>
<dbReference type="PANTHER" id="PTHR47506:SF1">
    <property type="entry name" value="HTH-TYPE TRANSCRIPTIONAL REGULATOR YJDC"/>
    <property type="match status" value="1"/>
</dbReference>
<organism evidence="6 8">
    <name type="scientific">Parerythrobacter jejuensis</name>
    <dbReference type="NCBI Taxonomy" id="795812"/>
    <lineage>
        <taxon>Bacteria</taxon>
        <taxon>Pseudomonadati</taxon>
        <taxon>Pseudomonadota</taxon>
        <taxon>Alphaproteobacteria</taxon>
        <taxon>Sphingomonadales</taxon>
        <taxon>Erythrobacteraceae</taxon>
        <taxon>Parerythrobacter</taxon>
    </lineage>
</organism>
<keyword evidence="1" id="KW-0805">Transcription regulation</keyword>
<evidence type="ECO:0000256" key="1">
    <source>
        <dbReference type="ARBA" id="ARBA00023015"/>
    </source>
</evidence>
<evidence type="ECO:0000256" key="3">
    <source>
        <dbReference type="ARBA" id="ARBA00023163"/>
    </source>
</evidence>
<dbReference type="InterPro" id="IPR023772">
    <property type="entry name" value="DNA-bd_HTH_TetR-type_CS"/>
</dbReference>
<dbReference type="Proteomes" id="UP000446786">
    <property type="component" value="Unassembled WGS sequence"/>
</dbReference>
<dbReference type="Pfam" id="PF00440">
    <property type="entry name" value="TetR_N"/>
    <property type="match status" value="1"/>
</dbReference>
<name>A0A845APX1_9SPHN</name>
<dbReference type="InterPro" id="IPR001647">
    <property type="entry name" value="HTH_TetR"/>
</dbReference>
<sequence length="216" mass="23333">MLQATTLSPKAAATRQRILDTAAALFWKRSYHGVSVDEIAETSGVNKATIYRYFPDKAALALDVTREHGRRIVEGLFGSIFADTSEPDARLYQFYHATVCAHEAQLGEMHDILGCPVTGLVLELGYELPNVRKEAAKVFAAVEDHFREIALDVIDTQAAEGWSAHSLARALMQLLHGAFVSARLAADAGPVRDAGNASLALIGSPLRLEAPSGEHP</sequence>
<keyword evidence="8" id="KW-1185">Reference proteome</keyword>
<dbReference type="SUPFAM" id="SSF46689">
    <property type="entry name" value="Homeodomain-like"/>
    <property type="match status" value="1"/>
</dbReference>
<dbReference type="SUPFAM" id="SSF48498">
    <property type="entry name" value="Tetracyclin repressor-like, C-terminal domain"/>
    <property type="match status" value="1"/>
</dbReference>
<dbReference type="OrthoDB" id="9795011at2"/>
<comment type="caution">
    <text evidence="6">The sequence shown here is derived from an EMBL/GenBank/DDBJ whole genome shotgun (WGS) entry which is preliminary data.</text>
</comment>
<feature type="domain" description="HTH tetR-type" evidence="5">
    <location>
        <begin position="12"/>
        <end position="72"/>
    </location>
</feature>
<evidence type="ECO:0000259" key="5">
    <source>
        <dbReference type="PROSITE" id="PS50977"/>
    </source>
</evidence>
<keyword evidence="2 4" id="KW-0238">DNA-binding</keyword>
<feature type="DNA-binding region" description="H-T-H motif" evidence="4">
    <location>
        <begin position="35"/>
        <end position="54"/>
    </location>
</feature>
<evidence type="ECO:0000256" key="4">
    <source>
        <dbReference type="PROSITE-ProRule" id="PRU00335"/>
    </source>
</evidence>
<dbReference type="PANTHER" id="PTHR47506">
    <property type="entry name" value="TRANSCRIPTIONAL REGULATORY PROTEIN"/>
    <property type="match status" value="1"/>
</dbReference>
<dbReference type="PRINTS" id="PR00455">
    <property type="entry name" value="HTHTETR"/>
</dbReference>
<dbReference type="FunFam" id="1.10.10.60:FF:000141">
    <property type="entry name" value="TetR family transcriptional regulator"/>
    <property type="match status" value="1"/>
</dbReference>
<evidence type="ECO:0000313" key="6">
    <source>
        <dbReference type="EMBL" id="MXP31243.1"/>
    </source>
</evidence>
<dbReference type="PROSITE" id="PS01081">
    <property type="entry name" value="HTH_TETR_1"/>
    <property type="match status" value="1"/>
</dbReference>
<evidence type="ECO:0000313" key="7">
    <source>
        <dbReference type="EMBL" id="MXP34003.1"/>
    </source>
</evidence>
<accession>A0A845APX1</accession>
<dbReference type="RefSeq" id="WP_160778705.1">
    <property type="nucleotide sequence ID" value="NZ_BAAAZF010000001.1"/>
</dbReference>
<dbReference type="Gene3D" id="1.10.357.10">
    <property type="entry name" value="Tetracycline Repressor, domain 2"/>
    <property type="match status" value="1"/>
</dbReference>
<evidence type="ECO:0000256" key="2">
    <source>
        <dbReference type="ARBA" id="ARBA00023125"/>
    </source>
</evidence>
<dbReference type="GO" id="GO:0003677">
    <property type="term" value="F:DNA binding"/>
    <property type="evidence" value="ECO:0007669"/>
    <property type="project" value="UniProtKB-UniRule"/>
</dbReference>
<dbReference type="InterPro" id="IPR009057">
    <property type="entry name" value="Homeodomain-like_sf"/>
</dbReference>
<dbReference type="EMBL" id="WTYE01000001">
    <property type="protein sequence ID" value="MXP34003.1"/>
    <property type="molecule type" value="Genomic_DNA"/>
</dbReference>
<gene>
    <name evidence="6" type="ORF">GRI94_05310</name>
    <name evidence="7" type="ORF">GRI94_19400</name>
</gene>
<evidence type="ECO:0000313" key="8">
    <source>
        <dbReference type="Proteomes" id="UP000446786"/>
    </source>
</evidence>
<proteinExistence type="predicted"/>
<dbReference type="InterPro" id="IPR036271">
    <property type="entry name" value="Tet_transcr_reg_TetR-rel_C_sf"/>
</dbReference>
<dbReference type="PROSITE" id="PS50977">
    <property type="entry name" value="HTH_TETR_2"/>
    <property type="match status" value="1"/>
</dbReference>
<dbReference type="InterPro" id="IPR054156">
    <property type="entry name" value="YxaF_TetR_C"/>
</dbReference>
<dbReference type="EMBL" id="WTYE01000001">
    <property type="protein sequence ID" value="MXP31243.1"/>
    <property type="molecule type" value="Genomic_DNA"/>
</dbReference>
<keyword evidence="3" id="KW-0804">Transcription</keyword>
<dbReference type="AlphaFoldDB" id="A0A845APX1"/>
<dbReference type="Pfam" id="PF21993">
    <property type="entry name" value="TetR_C_13_2"/>
    <property type="match status" value="1"/>
</dbReference>